<organism evidence="9 12">
    <name type="scientific">Acidiplasma aeolicum</name>
    <dbReference type="NCBI Taxonomy" id="507754"/>
    <lineage>
        <taxon>Archaea</taxon>
        <taxon>Methanobacteriati</taxon>
        <taxon>Thermoplasmatota</taxon>
        <taxon>Thermoplasmata</taxon>
        <taxon>Thermoplasmatales</taxon>
        <taxon>Ferroplasmaceae</taxon>
        <taxon>Acidiplasma</taxon>
    </lineage>
</organism>
<evidence type="ECO:0000256" key="6">
    <source>
        <dbReference type="ARBA" id="ARBA00023136"/>
    </source>
</evidence>
<dbReference type="SUPFAM" id="SSF53448">
    <property type="entry name" value="Nucleotide-diphospho-sugar transferases"/>
    <property type="match status" value="1"/>
</dbReference>
<dbReference type="EMBL" id="LKBG01000253">
    <property type="protein sequence ID" value="KQB34138.1"/>
    <property type="molecule type" value="Genomic_DNA"/>
</dbReference>
<dbReference type="GO" id="GO:0016757">
    <property type="term" value="F:glycosyltransferase activity"/>
    <property type="evidence" value="ECO:0007669"/>
    <property type="project" value="UniProtKB-KW"/>
</dbReference>
<evidence type="ECO:0000313" key="10">
    <source>
        <dbReference type="EMBL" id="KQB34138.1"/>
    </source>
</evidence>
<comment type="subcellular location">
    <subcellularLocation>
        <location evidence="1">Membrane</location>
        <topology evidence="1">Multi-pass membrane protein</topology>
    </subcellularLocation>
</comment>
<evidence type="ECO:0000313" key="11">
    <source>
        <dbReference type="Proteomes" id="UP000050320"/>
    </source>
</evidence>
<dbReference type="InterPro" id="IPR050321">
    <property type="entry name" value="Glycosyltr_2/OpgH_subfam"/>
</dbReference>
<keyword evidence="11" id="KW-1185">Reference proteome</keyword>
<dbReference type="PANTHER" id="PTHR43867">
    <property type="entry name" value="CELLULOSE SYNTHASE CATALYTIC SUBUNIT A [UDP-FORMING]"/>
    <property type="match status" value="1"/>
</dbReference>
<evidence type="ECO:0000256" key="3">
    <source>
        <dbReference type="ARBA" id="ARBA00022679"/>
    </source>
</evidence>
<feature type="domain" description="Glycosyltransferase 2-like" evidence="8">
    <location>
        <begin position="163"/>
        <end position="378"/>
    </location>
</feature>
<keyword evidence="5 7" id="KW-1133">Transmembrane helix</keyword>
<dbReference type="OrthoDB" id="43988at2157"/>
<dbReference type="InterPro" id="IPR001173">
    <property type="entry name" value="Glyco_trans_2-like"/>
</dbReference>
<feature type="transmembrane region" description="Helical" evidence="7">
    <location>
        <begin position="465"/>
        <end position="484"/>
    </location>
</feature>
<dbReference type="PANTHER" id="PTHR43867:SF2">
    <property type="entry name" value="CELLULOSE SYNTHASE CATALYTIC SUBUNIT A [UDP-FORMING]"/>
    <property type="match status" value="1"/>
</dbReference>
<keyword evidence="4 7" id="KW-0812">Transmembrane</keyword>
<sequence>MANILSVLSIIFIIAGIISSLYAAIILKHGNLEEYIFTFWFWLATVFFGIQSISYFISFRRSVYKYPDTINSAYLPSLRNRVAILVPIFNEDINMCIDNLLAIHTNAGNYADIYVLDDSNKVDTEPIKEICQKLNLHYIHRNNRSGYKAGALNNVLRTLNVEYVAVIDIDQTPAPDFVRETVALLDSHPEAGFVQVPQVYANTDSGVLPELAQAQQFLFYEILTEGKSVTGSLFSCGTNVIYRLNALKSVNYFDETNIVEDIATSLNLIARGWHGLYYNKKLVFGRAPTTMQGYVNQQSRWMLGSLSLVPKVFKNIIFSKKYSLVERIDWFAAATWYFFGFFYIVFLIAPFLDVLGIKVLTVNSIIYFFAWLPYTIIVMFSFFYSNVSKGAPFRYLLYNMGANMLMFSLSIQSVIYAILRKKKPFTTARTGGTMPWRWFWPQFTMMFLLGFSSVYLIIHFSLYNAITAFWAVFQFILFIPVIFINRPVKQSEMDMPVFKNAN</sequence>
<feature type="transmembrane region" description="Helical" evidence="7">
    <location>
        <begin position="439"/>
        <end position="458"/>
    </location>
</feature>
<protein>
    <recommendedName>
        <fullName evidence="8">Glycosyltransferase 2-like domain-containing protein</fullName>
    </recommendedName>
</protein>
<dbReference type="GO" id="GO:0016020">
    <property type="term" value="C:membrane"/>
    <property type="evidence" value="ECO:0007669"/>
    <property type="project" value="UniProtKB-SubCell"/>
</dbReference>
<dbReference type="Proteomes" id="UP000050320">
    <property type="component" value="Unassembled WGS sequence"/>
</dbReference>
<dbReference type="Proteomes" id="UP000050515">
    <property type="component" value="Unassembled WGS sequence"/>
</dbReference>
<accession>A0A0P9ES10</accession>
<proteinExistence type="predicted"/>
<evidence type="ECO:0000313" key="12">
    <source>
        <dbReference type="Proteomes" id="UP000050515"/>
    </source>
</evidence>
<dbReference type="RefSeq" id="WP_054964187.1">
    <property type="nucleotide sequence ID" value="NZ_LJCQ01000212.1"/>
</dbReference>
<evidence type="ECO:0000256" key="2">
    <source>
        <dbReference type="ARBA" id="ARBA00022676"/>
    </source>
</evidence>
<keyword evidence="6 7" id="KW-0472">Membrane</keyword>
<dbReference type="InterPro" id="IPR029044">
    <property type="entry name" value="Nucleotide-diphossugar_trans"/>
</dbReference>
<evidence type="ECO:0000256" key="1">
    <source>
        <dbReference type="ARBA" id="ARBA00004141"/>
    </source>
</evidence>
<keyword evidence="3" id="KW-0808">Transferase</keyword>
<comment type="caution">
    <text evidence="9">The sequence shown here is derived from an EMBL/GenBank/DDBJ whole genome shotgun (WGS) entry which is preliminary data.</text>
</comment>
<keyword evidence="2" id="KW-0328">Glycosyltransferase</keyword>
<dbReference type="PATRIC" id="fig|507754.4.peg.1631"/>
<evidence type="ECO:0000259" key="8">
    <source>
        <dbReference type="Pfam" id="PF13632"/>
    </source>
</evidence>
<feature type="transmembrane region" description="Helical" evidence="7">
    <location>
        <begin position="330"/>
        <end position="352"/>
    </location>
</feature>
<evidence type="ECO:0000256" key="5">
    <source>
        <dbReference type="ARBA" id="ARBA00022989"/>
    </source>
</evidence>
<dbReference type="Gene3D" id="3.90.550.10">
    <property type="entry name" value="Spore Coat Polysaccharide Biosynthesis Protein SpsA, Chain A"/>
    <property type="match status" value="1"/>
</dbReference>
<reference evidence="9 12" key="1">
    <citation type="submission" date="2015-09" db="EMBL/GenBank/DDBJ databases">
        <title>Draft genome sequence of Acidiplasma aeolicum DSM 18409.</title>
        <authorList>
            <person name="Hemp J."/>
        </authorList>
    </citation>
    <scope>NUCLEOTIDE SEQUENCE [LARGE SCALE GENOMIC DNA]</scope>
    <source>
        <strain evidence="9 12">V</strain>
    </source>
</reference>
<name>A0A0P9ES10_9ARCH</name>
<evidence type="ECO:0000256" key="7">
    <source>
        <dbReference type="SAM" id="Phobius"/>
    </source>
</evidence>
<feature type="transmembrane region" description="Helical" evidence="7">
    <location>
        <begin position="364"/>
        <end position="384"/>
    </location>
</feature>
<evidence type="ECO:0000256" key="4">
    <source>
        <dbReference type="ARBA" id="ARBA00022692"/>
    </source>
</evidence>
<dbReference type="Pfam" id="PF13632">
    <property type="entry name" value="Glyco_trans_2_3"/>
    <property type="match status" value="1"/>
</dbReference>
<feature type="transmembrane region" description="Helical" evidence="7">
    <location>
        <begin position="396"/>
        <end position="419"/>
    </location>
</feature>
<evidence type="ECO:0000313" key="9">
    <source>
        <dbReference type="EMBL" id="KPV46596.1"/>
    </source>
</evidence>
<reference evidence="10 11" key="2">
    <citation type="submission" date="2015-09" db="EMBL/GenBank/DDBJ databases">
        <title>Heavy metals and arsenic resistance mechanisms in polyextremophilic archaea of the family Ferroplasmaceae.</title>
        <authorList>
            <person name="Bulaev A.G."/>
            <person name="Kanygina A.V."/>
        </authorList>
    </citation>
    <scope>NUCLEOTIDE SEQUENCE [LARGE SCALE GENOMIC DNA]</scope>
    <source>
        <strain evidence="10 11">VT</strain>
    </source>
</reference>
<gene>
    <name evidence="10" type="ORF">AOG54_01230</name>
    <name evidence="9" type="ORF">SE19_04815</name>
</gene>
<dbReference type="EMBL" id="LJCQ01000212">
    <property type="protein sequence ID" value="KPV46596.1"/>
    <property type="molecule type" value="Genomic_DNA"/>
</dbReference>
<dbReference type="AlphaFoldDB" id="A0A0P9ES10"/>
<feature type="transmembrane region" description="Helical" evidence="7">
    <location>
        <begin position="39"/>
        <end position="57"/>
    </location>
</feature>